<keyword evidence="1" id="KW-0812">Transmembrane</keyword>
<reference evidence="2" key="1">
    <citation type="submission" date="2021-01" db="EMBL/GenBank/DDBJ databases">
        <authorList>
            <consortium name="Genoscope - CEA"/>
            <person name="William W."/>
        </authorList>
    </citation>
    <scope>NUCLEOTIDE SEQUENCE</scope>
</reference>
<accession>A0A816XB77</accession>
<dbReference type="EMBL" id="HG994356">
    <property type="protein sequence ID" value="CAF2145100.1"/>
    <property type="molecule type" value="Genomic_DNA"/>
</dbReference>
<sequence>MKIQTSLMCIFIISLFTLHQCMYRFFQLYYLWGWCCTALKGDPCWGDKASCDSTCPRPLSSSP</sequence>
<dbReference type="AlphaFoldDB" id="A0A816XB77"/>
<evidence type="ECO:0000313" key="2">
    <source>
        <dbReference type="EMBL" id="CAF2145100.1"/>
    </source>
</evidence>
<name>A0A816XB77_BRANA</name>
<organism evidence="2">
    <name type="scientific">Brassica napus</name>
    <name type="common">Rape</name>
    <dbReference type="NCBI Taxonomy" id="3708"/>
    <lineage>
        <taxon>Eukaryota</taxon>
        <taxon>Viridiplantae</taxon>
        <taxon>Streptophyta</taxon>
        <taxon>Embryophyta</taxon>
        <taxon>Tracheophyta</taxon>
        <taxon>Spermatophyta</taxon>
        <taxon>Magnoliopsida</taxon>
        <taxon>eudicotyledons</taxon>
        <taxon>Gunneridae</taxon>
        <taxon>Pentapetalae</taxon>
        <taxon>rosids</taxon>
        <taxon>malvids</taxon>
        <taxon>Brassicales</taxon>
        <taxon>Brassicaceae</taxon>
        <taxon>Brassiceae</taxon>
        <taxon>Brassica</taxon>
    </lineage>
</organism>
<protein>
    <submittedName>
        <fullName evidence="2">(rape) hypothetical protein</fullName>
    </submittedName>
</protein>
<proteinExistence type="predicted"/>
<feature type="transmembrane region" description="Helical" evidence="1">
    <location>
        <begin position="7"/>
        <end position="26"/>
    </location>
</feature>
<dbReference type="Proteomes" id="UP001295469">
    <property type="component" value="Chromosome A02"/>
</dbReference>
<gene>
    <name evidence="2" type="ORF">DARMORV10_A02P42420.1</name>
</gene>
<evidence type="ECO:0000256" key="1">
    <source>
        <dbReference type="SAM" id="Phobius"/>
    </source>
</evidence>
<keyword evidence="1" id="KW-1133">Transmembrane helix</keyword>
<keyword evidence="1" id="KW-0472">Membrane</keyword>